<proteinExistence type="predicted"/>
<sequence length="55" mass="5912">MTPYEFTCPDCRQEMAVTEPVREATLANGCPVCGRPVADDHFTPVAGSTERADPA</sequence>
<name>A0AAF0P923_9EURY</name>
<evidence type="ECO:0000313" key="1">
    <source>
        <dbReference type="EMBL" id="WMT06149.1"/>
    </source>
</evidence>
<dbReference type="AlphaFoldDB" id="A0AAF0P923"/>
<dbReference type="GeneID" id="84214720"/>
<gene>
    <name evidence="1" type="ORF">NP511_12225</name>
</gene>
<dbReference type="EMBL" id="CP101873">
    <property type="protein sequence ID" value="WMT06149.1"/>
    <property type="molecule type" value="Genomic_DNA"/>
</dbReference>
<dbReference type="RefSeq" id="WP_006180265.1">
    <property type="nucleotide sequence ID" value="NZ_CP101873.1"/>
</dbReference>
<evidence type="ECO:0000313" key="2">
    <source>
        <dbReference type="Proteomes" id="UP001224926"/>
    </source>
</evidence>
<dbReference type="Proteomes" id="UP001224926">
    <property type="component" value="Chromosome"/>
</dbReference>
<accession>A0AAF0P923</accession>
<dbReference type="Pfam" id="PF24441">
    <property type="entry name" value="DUF7560"/>
    <property type="match status" value="1"/>
</dbReference>
<dbReference type="GeneID" id="14334872"/>
<dbReference type="InterPro" id="IPR055982">
    <property type="entry name" value="DUF7560"/>
</dbReference>
<protein>
    <submittedName>
        <fullName evidence="1">Zinc ribbon domain-containing protein</fullName>
    </submittedName>
</protein>
<keyword evidence="2" id="KW-1185">Reference proteome</keyword>
<organism evidence="1 2">
    <name type="scientific">Natrinema thermotolerans</name>
    <dbReference type="NCBI Taxonomy" id="121872"/>
    <lineage>
        <taxon>Archaea</taxon>
        <taxon>Methanobacteriati</taxon>
        <taxon>Methanobacteriota</taxon>
        <taxon>Stenosarchaea group</taxon>
        <taxon>Halobacteria</taxon>
        <taxon>Halobacteriales</taxon>
        <taxon>Natrialbaceae</taxon>
        <taxon>Natrinema</taxon>
    </lineage>
</organism>
<reference evidence="1 2" key="1">
    <citation type="submission" date="2022-07" db="EMBL/GenBank/DDBJ databases">
        <title>Two temperate virus in Haloterrigena jeotgali A29.</title>
        <authorList>
            <person name="Deng X."/>
        </authorList>
    </citation>
    <scope>NUCLEOTIDE SEQUENCE [LARGE SCALE GENOMIC DNA]</scope>
    <source>
        <strain evidence="1 2">A29</strain>
    </source>
</reference>